<name>A0A5N5JUG2_9ROSI</name>
<sequence>MPSLKMKTNLNMSSLRETKCLSVCQKSNIISKKSSSQVSVSRQAAASEKEPDKCVQKCQDDYAASSMKIYTQGEDIKNDEAIDQQDLPHDGDSQFLKQPPTSVDSGTTEDMESIYNFASNLETIFSPVLELIEVHSVPSIFDDAGSNSDLNVPGLGTDDSDDNRSSCDYQTCNISDFFISEMIITNLPFDGSTAVNDFTDANPLPDYKCAEPSMLFDVAEECMMLPFLEETAKVSYSDDMNSCEEAMIDSDNSSLYLAINQIRSCDQESELNIDSDQAEDFDPLFFIKNLPELSDVVSNFRPSIHPKESCRRKSITLVLDLDETLVHSTLEHCDDADFTFTVFFNMKEHIVYVKQRPHLHTFLERVAEMFEVVIFTASQSIYAAQLLDILDPDRKLISRRLYRESCIFSDGSYTKDLTVLGVDLAKVAIIDNSPQIWGCSDLTTWEVNCRSGTHQSSILGQGTRVEKAAELIISITSKVKRDENKVFRLQVNNGIPIKSWFTDPSDCALISLLPFLETLGDADDVRPIIAKRFALGDWTLSFSPLSSQLHGVLYLIFSKGSCSDLQALLEMMIAKESVDFKVEHNYVCRCGSLDLEELRLSLDLFSFIILHALPAGHLRKHTRLSANGKYRYVRLFCYFLLLLCRYGSLLQNGLC</sequence>
<evidence type="ECO:0000313" key="4">
    <source>
        <dbReference type="Proteomes" id="UP000326939"/>
    </source>
</evidence>
<dbReference type="CDD" id="cd07521">
    <property type="entry name" value="HAD_FCP1-like"/>
    <property type="match status" value="1"/>
</dbReference>
<dbReference type="GO" id="GO:0016791">
    <property type="term" value="F:phosphatase activity"/>
    <property type="evidence" value="ECO:0007669"/>
    <property type="project" value="InterPro"/>
</dbReference>
<dbReference type="PANTHER" id="PTHR12210">
    <property type="entry name" value="DULLARD PROTEIN PHOSPHATASE"/>
    <property type="match status" value="1"/>
</dbReference>
<dbReference type="InterPro" id="IPR004274">
    <property type="entry name" value="FCP1_dom"/>
</dbReference>
<proteinExistence type="predicted"/>
<feature type="compositionally biased region" description="Polar residues" evidence="1">
    <location>
        <begin position="95"/>
        <end position="106"/>
    </location>
</feature>
<dbReference type="InterPro" id="IPR050365">
    <property type="entry name" value="TIM50"/>
</dbReference>
<organism evidence="3 4">
    <name type="scientific">Salix brachista</name>
    <dbReference type="NCBI Taxonomy" id="2182728"/>
    <lineage>
        <taxon>Eukaryota</taxon>
        <taxon>Viridiplantae</taxon>
        <taxon>Streptophyta</taxon>
        <taxon>Embryophyta</taxon>
        <taxon>Tracheophyta</taxon>
        <taxon>Spermatophyta</taxon>
        <taxon>Magnoliopsida</taxon>
        <taxon>eudicotyledons</taxon>
        <taxon>Gunneridae</taxon>
        <taxon>Pentapetalae</taxon>
        <taxon>rosids</taxon>
        <taxon>fabids</taxon>
        <taxon>Malpighiales</taxon>
        <taxon>Salicaceae</taxon>
        <taxon>Saliceae</taxon>
        <taxon>Salix</taxon>
    </lineage>
</organism>
<dbReference type="SMART" id="SM00577">
    <property type="entry name" value="CPDc"/>
    <property type="match status" value="1"/>
</dbReference>
<dbReference type="Pfam" id="PF03031">
    <property type="entry name" value="NIF"/>
    <property type="match status" value="2"/>
</dbReference>
<dbReference type="Gene3D" id="3.40.50.1000">
    <property type="entry name" value="HAD superfamily/HAD-like"/>
    <property type="match status" value="2"/>
</dbReference>
<reference evidence="4" key="1">
    <citation type="journal article" date="2019" name="Gigascience">
        <title>De novo genome assembly of the endangered Acer yangbiense, a plant species with extremely small populations endemic to Yunnan Province, China.</title>
        <authorList>
            <person name="Yang J."/>
            <person name="Wariss H.M."/>
            <person name="Tao L."/>
            <person name="Zhang R."/>
            <person name="Yun Q."/>
            <person name="Hollingsworth P."/>
            <person name="Dao Z."/>
            <person name="Luo G."/>
            <person name="Guo H."/>
            <person name="Ma Y."/>
            <person name="Sun W."/>
        </authorList>
    </citation>
    <scope>NUCLEOTIDE SEQUENCE [LARGE SCALE GENOMIC DNA]</scope>
    <source>
        <strain evidence="4">cv. br00</strain>
    </source>
</reference>
<dbReference type="EMBL" id="VDCV01000016">
    <property type="protein sequence ID" value="KAB5521140.1"/>
    <property type="molecule type" value="Genomic_DNA"/>
</dbReference>
<evidence type="ECO:0000313" key="3">
    <source>
        <dbReference type="EMBL" id="KAB5521140.1"/>
    </source>
</evidence>
<dbReference type="AlphaFoldDB" id="A0A5N5JUG2"/>
<evidence type="ECO:0000259" key="2">
    <source>
        <dbReference type="PROSITE" id="PS50969"/>
    </source>
</evidence>
<evidence type="ECO:0000256" key="1">
    <source>
        <dbReference type="SAM" id="MobiDB-lite"/>
    </source>
</evidence>
<dbReference type="InterPro" id="IPR036412">
    <property type="entry name" value="HAD-like_sf"/>
</dbReference>
<feature type="domain" description="FCP1 homology" evidence="2">
    <location>
        <begin position="310"/>
        <end position="475"/>
    </location>
</feature>
<dbReference type="Proteomes" id="UP000326939">
    <property type="component" value="Chromosome 16"/>
</dbReference>
<accession>A0A5N5JUG2</accession>
<gene>
    <name evidence="3" type="ORF">DKX38_025459</name>
</gene>
<keyword evidence="4" id="KW-1185">Reference proteome</keyword>
<dbReference type="PROSITE" id="PS50969">
    <property type="entry name" value="FCP1"/>
    <property type="match status" value="1"/>
</dbReference>
<feature type="region of interest" description="Disordered" evidence="1">
    <location>
        <begin position="84"/>
        <end position="108"/>
    </location>
</feature>
<dbReference type="SUPFAM" id="SSF56784">
    <property type="entry name" value="HAD-like"/>
    <property type="match status" value="2"/>
</dbReference>
<comment type="caution">
    <text evidence="3">The sequence shown here is derived from an EMBL/GenBank/DDBJ whole genome shotgun (WGS) entry which is preliminary data.</text>
</comment>
<dbReference type="NCBIfam" id="TIGR02251">
    <property type="entry name" value="HIF-SF_euk"/>
    <property type="match status" value="1"/>
</dbReference>
<dbReference type="InterPro" id="IPR023214">
    <property type="entry name" value="HAD_sf"/>
</dbReference>
<dbReference type="InterPro" id="IPR011948">
    <property type="entry name" value="Dullard_phosphatase"/>
</dbReference>
<protein>
    <recommendedName>
        <fullName evidence="2">FCP1 homology domain-containing protein</fullName>
    </recommendedName>
</protein>